<dbReference type="HAMAP" id="MF_00265">
    <property type="entry name" value="VapC_Nob1"/>
    <property type="match status" value="1"/>
</dbReference>
<sequence>MIICDTGPLVALFNEADDDHERCLAFLERHPGPLVIPAPVLTEVCWLVESRVGAEVEAQFLQSIVDGVLTLEAVTTQDLSRMADLIRTYADFPLGAADASVVAVAERLKVHEIATLDRRHFHVVKPQHVNAFTLLP</sequence>
<dbReference type="EC" id="3.1.-.-" evidence="6"/>
<feature type="binding site" evidence="6">
    <location>
        <position position="5"/>
    </location>
    <ligand>
        <name>Mg(2+)</name>
        <dbReference type="ChEBI" id="CHEBI:18420"/>
    </ligand>
</feature>
<dbReference type="GO" id="GO:0016787">
    <property type="term" value="F:hydrolase activity"/>
    <property type="evidence" value="ECO:0007669"/>
    <property type="project" value="UniProtKB-KW"/>
</dbReference>
<proteinExistence type="inferred from homology"/>
<accession>A0A918A1R8</accession>
<feature type="binding site" evidence="6">
    <location>
        <position position="98"/>
    </location>
    <ligand>
        <name>Mg(2+)</name>
        <dbReference type="ChEBI" id="CHEBI:18420"/>
    </ligand>
</feature>
<evidence type="ECO:0000256" key="1">
    <source>
        <dbReference type="ARBA" id="ARBA00022649"/>
    </source>
</evidence>
<dbReference type="GO" id="GO:0090729">
    <property type="term" value="F:toxin activity"/>
    <property type="evidence" value="ECO:0007669"/>
    <property type="project" value="UniProtKB-KW"/>
</dbReference>
<dbReference type="Pfam" id="PF01850">
    <property type="entry name" value="PIN"/>
    <property type="match status" value="1"/>
</dbReference>
<evidence type="ECO:0000313" key="8">
    <source>
        <dbReference type="EMBL" id="GGP02747.1"/>
    </source>
</evidence>
<dbReference type="InterPro" id="IPR029060">
    <property type="entry name" value="PIN-like_dom_sf"/>
</dbReference>
<keyword evidence="6" id="KW-0800">Toxin</keyword>
<dbReference type="GO" id="GO:0000287">
    <property type="term" value="F:magnesium ion binding"/>
    <property type="evidence" value="ECO:0007669"/>
    <property type="project" value="UniProtKB-UniRule"/>
</dbReference>
<evidence type="ECO:0000313" key="9">
    <source>
        <dbReference type="Proteomes" id="UP000660745"/>
    </source>
</evidence>
<dbReference type="InterPro" id="IPR022907">
    <property type="entry name" value="VapC_family"/>
</dbReference>
<evidence type="ECO:0000256" key="2">
    <source>
        <dbReference type="ARBA" id="ARBA00022722"/>
    </source>
</evidence>
<evidence type="ECO:0000256" key="6">
    <source>
        <dbReference type="HAMAP-Rule" id="MF_00265"/>
    </source>
</evidence>
<comment type="similarity">
    <text evidence="6">Belongs to the PINc/VapC protein family.</text>
</comment>
<feature type="domain" description="PIN" evidence="7">
    <location>
        <begin position="2"/>
        <end position="123"/>
    </location>
</feature>
<gene>
    <name evidence="8" type="primary">vapc26</name>
    <name evidence="6" type="synonym">vapC</name>
    <name evidence="8" type="ORF">GCM10012278_11200</name>
</gene>
<keyword evidence="4 6" id="KW-0378">Hydrolase</keyword>
<comment type="caution">
    <text evidence="8">The sequence shown here is derived from an EMBL/GenBank/DDBJ whole genome shotgun (WGS) entry which is preliminary data.</text>
</comment>
<dbReference type="InterPro" id="IPR002716">
    <property type="entry name" value="PIN_dom"/>
</dbReference>
<dbReference type="AlphaFoldDB" id="A0A918A1R8"/>
<comment type="function">
    <text evidence="6">Toxic component of a toxin-antitoxin (TA) system. An RNase.</text>
</comment>
<dbReference type="RefSeq" id="WP_189137405.1">
    <property type="nucleotide sequence ID" value="NZ_BMNK01000002.1"/>
</dbReference>
<keyword evidence="9" id="KW-1185">Reference proteome</keyword>
<evidence type="ECO:0000259" key="7">
    <source>
        <dbReference type="Pfam" id="PF01850"/>
    </source>
</evidence>
<name>A0A918A1R8_9ACTN</name>
<dbReference type="Proteomes" id="UP000660745">
    <property type="component" value="Unassembled WGS sequence"/>
</dbReference>
<keyword evidence="2 6" id="KW-0540">Nuclease</keyword>
<dbReference type="GO" id="GO:0004540">
    <property type="term" value="F:RNA nuclease activity"/>
    <property type="evidence" value="ECO:0007669"/>
    <property type="project" value="InterPro"/>
</dbReference>
<reference evidence="8" key="1">
    <citation type="journal article" date="2014" name="Int. J. Syst. Evol. Microbiol.">
        <title>Complete genome sequence of Corynebacterium casei LMG S-19264T (=DSM 44701T), isolated from a smear-ripened cheese.</title>
        <authorList>
            <consortium name="US DOE Joint Genome Institute (JGI-PGF)"/>
            <person name="Walter F."/>
            <person name="Albersmeier A."/>
            <person name="Kalinowski J."/>
            <person name="Ruckert C."/>
        </authorList>
    </citation>
    <scope>NUCLEOTIDE SEQUENCE</scope>
    <source>
        <strain evidence="8">CGMCC 4.7430</strain>
    </source>
</reference>
<reference evidence="8" key="2">
    <citation type="submission" date="2020-09" db="EMBL/GenBank/DDBJ databases">
        <authorList>
            <person name="Sun Q."/>
            <person name="Zhou Y."/>
        </authorList>
    </citation>
    <scope>NUCLEOTIDE SEQUENCE</scope>
    <source>
        <strain evidence="8">CGMCC 4.7430</strain>
    </source>
</reference>
<dbReference type="EMBL" id="BMNK01000002">
    <property type="protein sequence ID" value="GGP02747.1"/>
    <property type="molecule type" value="Genomic_DNA"/>
</dbReference>
<organism evidence="8 9">
    <name type="scientific">Nonomuraea glycinis</name>
    <dbReference type="NCBI Taxonomy" id="2047744"/>
    <lineage>
        <taxon>Bacteria</taxon>
        <taxon>Bacillati</taxon>
        <taxon>Actinomycetota</taxon>
        <taxon>Actinomycetes</taxon>
        <taxon>Streptosporangiales</taxon>
        <taxon>Streptosporangiaceae</taxon>
        <taxon>Nonomuraea</taxon>
    </lineage>
</organism>
<evidence type="ECO:0000256" key="4">
    <source>
        <dbReference type="ARBA" id="ARBA00022801"/>
    </source>
</evidence>
<evidence type="ECO:0000256" key="5">
    <source>
        <dbReference type="ARBA" id="ARBA00022842"/>
    </source>
</evidence>
<keyword evidence="1 6" id="KW-1277">Toxin-antitoxin system</keyword>
<keyword evidence="5 6" id="KW-0460">Magnesium</keyword>
<dbReference type="SUPFAM" id="SSF88723">
    <property type="entry name" value="PIN domain-like"/>
    <property type="match status" value="1"/>
</dbReference>
<protein>
    <recommendedName>
        <fullName evidence="6">Ribonuclease VapC</fullName>
        <shortName evidence="6">RNase VapC</shortName>
        <ecNumber evidence="6">3.1.-.-</ecNumber>
    </recommendedName>
    <alternativeName>
        <fullName evidence="6">Toxin VapC</fullName>
    </alternativeName>
</protein>
<dbReference type="Gene3D" id="3.40.50.1010">
    <property type="entry name" value="5'-nuclease"/>
    <property type="match status" value="1"/>
</dbReference>
<evidence type="ECO:0000256" key="3">
    <source>
        <dbReference type="ARBA" id="ARBA00022723"/>
    </source>
</evidence>
<comment type="cofactor">
    <cofactor evidence="6">
        <name>Mg(2+)</name>
        <dbReference type="ChEBI" id="CHEBI:18420"/>
    </cofactor>
</comment>
<keyword evidence="3 6" id="KW-0479">Metal-binding</keyword>